<dbReference type="EMBL" id="MF768985">
    <property type="protein sequence ID" value="ATU83946.1"/>
    <property type="molecule type" value="Genomic_DNA"/>
</dbReference>
<reference evidence="1" key="1">
    <citation type="journal article" date="2018" name="Aquaculture">
        <title>Complete genome sequence of a white spot syndrome virus associated with a disease incursion in Australia.</title>
        <authorList>
            <person name="Oakey J."/>
            <person name="Smith C.S."/>
        </authorList>
    </citation>
    <scope>NUCLEOTIDE SEQUENCE [LARGE SCALE GENOMIC DNA]</scope>
    <source>
        <strain evidence="1">WSSV-AU</strain>
    </source>
</reference>
<accession>A0A2D3I6B9</accession>
<protein>
    <submittedName>
        <fullName evidence="1">ORF1152</fullName>
    </submittedName>
</protein>
<name>A0A2D3I6B9_9VIRU</name>
<proteinExistence type="predicted"/>
<evidence type="ECO:0000313" key="1">
    <source>
        <dbReference type="EMBL" id="ATU83946.1"/>
    </source>
</evidence>
<organism evidence="1">
    <name type="scientific">White spot syndrome virus</name>
    <dbReference type="NCBI Taxonomy" id="342409"/>
    <lineage>
        <taxon>Viruses</taxon>
        <taxon>Viruses incertae sedis</taxon>
        <taxon>Naldaviricetes</taxon>
        <taxon>Nimaviridae</taxon>
        <taxon>Whispovirus</taxon>
    </lineage>
</organism>
<dbReference type="Proteomes" id="UP000267516">
    <property type="component" value="Segment"/>
</dbReference>
<sequence length="73" mass="8128">MSDVFCSLEQLVERLELIIVPIDETVPIKEQTSISCSRHAVLLSPVPLLPQNEQQPSSPLFLESSAQRRLITG</sequence>